<dbReference type="HOGENOM" id="CLU_2750916_0_0_11"/>
<name>Q8FM22_COREF</name>
<accession>Q8FM22</accession>
<protein>
    <submittedName>
        <fullName evidence="1">Uncharacterized protein</fullName>
    </submittedName>
</protein>
<keyword evidence="2" id="KW-1185">Reference proteome</keyword>
<evidence type="ECO:0000313" key="1">
    <source>
        <dbReference type="EMBL" id="BAC19495.1"/>
    </source>
</evidence>
<sequence length="70" mass="8039">MKWNQSAVRRILDEMRDFGDDFTLIEVKTARDQVPQNLPETTCAFANMPDGGDHHPGGESTCWFRCHRSD</sequence>
<proteinExistence type="predicted"/>
<reference evidence="1 2" key="1">
    <citation type="journal article" date="2003" name="Genome Res.">
        <title>Comparative complete genome sequence analysis of the amino acid replacements responsible for the thermostability of Corynebacterium efficiens.</title>
        <authorList>
            <person name="Nishio Y."/>
            <person name="Nakamura Y."/>
            <person name="Kawarabayasi Y."/>
            <person name="Usuda Y."/>
            <person name="Kimura E."/>
            <person name="Sugimoto S."/>
            <person name="Matsui K."/>
            <person name="Yamagishi A."/>
            <person name="Kikuchi H."/>
            <person name="Ikeo K."/>
            <person name="Gojobori T."/>
        </authorList>
    </citation>
    <scope>NUCLEOTIDE SEQUENCE [LARGE SCALE GENOMIC DNA]</scope>
    <source>
        <strain evidence="2">DSM 44549 / YS-314 / AJ 12310 / JCM 11189 / NBRC 100395</strain>
    </source>
</reference>
<evidence type="ECO:0000313" key="2">
    <source>
        <dbReference type="Proteomes" id="UP000001409"/>
    </source>
</evidence>
<dbReference type="AlphaFoldDB" id="Q8FM22"/>
<dbReference type="STRING" id="196164.gene:10743133"/>
<dbReference type="EMBL" id="BA000035">
    <property type="protein sequence ID" value="BAC19495.1"/>
    <property type="molecule type" value="Genomic_DNA"/>
</dbReference>
<dbReference type="eggNOG" id="COG2865">
    <property type="taxonomic scope" value="Bacteria"/>
</dbReference>
<organism evidence="1 2">
    <name type="scientific">Corynebacterium efficiens (strain DSM 44549 / YS-314 / AJ 12310 / JCM 11189 / NBRC 100395)</name>
    <dbReference type="NCBI Taxonomy" id="196164"/>
    <lineage>
        <taxon>Bacteria</taxon>
        <taxon>Bacillati</taxon>
        <taxon>Actinomycetota</taxon>
        <taxon>Actinomycetes</taxon>
        <taxon>Mycobacteriales</taxon>
        <taxon>Corynebacteriaceae</taxon>
        <taxon>Corynebacterium</taxon>
    </lineage>
</organism>
<dbReference type="Proteomes" id="UP000001409">
    <property type="component" value="Chromosome"/>
</dbReference>
<dbReference type="KEGG" id="cef:CE2685"/>